<reference evidence="3 4" key="1">
    <citation type="submission" date="2018-06" db="EMBL/GenBank/DDBJ databases">
        <title>Spirosoma sp. HMF3257 Genome sequencing and assembly.</title>
        <authorList>
            <person name="Kang H."/>
            <person name="Cha I."/>
            <person name="Kim H."/>
            <person name="Kang J."/>
            <person name="Joh K."/>
        </authorList>
    </citation>
    <scope>NUCLEOTIDE SEQUENCE [LARGE SCALE GENOMIC DNA]</scope>
    <source>
        <strain evidence="3 4">HMF3257</strain>
    </source>
</reference>
<dbReference type="Gene3D" id="3.40.50.1820">
    <property type="entry name" value="alpha/beta hydrolase"/>
    <property type="match status" value="1"/>
</dbReference>
<dbReference type="InterPro" id="IPR029058">
    <property type="entry name" value="AB_hydrolase_fold"/>
</dbReference>
<organism evidence="3 4">
    <name type="scientific">Spirosoma telluris</name>
    <dbReference type="NCBI Taxonomy" id="2183553"/>
    <lineage>
        <taxon>Bacteria</taxon>
        <taxon>Pseudomonadati</taxon>
        <taxon>Bacteroidota</taxon>
        <taxon>Cytophagia</taxon>
        <taxon>Cytophagales</taxon>
        <taxon>Cytophagaceae</taxon>
        <taxon>Spirosoma</taxon>
    </lineage>
</organism>
<keyword evidence="2" id="KW-0472">Membrane</keyword>
<sequence>MTKKFYQTICSSLGLSLAAGLFQSWLHFQVGVDLYLLPSFRSWFFIGNLIALSTSVFVLTYYHRKSYQVAFSTGLVATSVIFGSLLYLFFTTLYPPIAKHIPKVMALGIITGLVYASSLFVSETKTRPWLKRAGIVSALLYVAQLVALVWFIDTPPYPVNATLDTIRQWLSLLDRIVPILLLGNFVDELQRANLTNEPPPLSNRLLIANGVVIVLAICSLILSIRLSAENYGLTHISARERALAQPFQEGSYISSQGDTLQYRLLKPIAYDPKKQYPLVVALPYTCWSDNTRQIDACPMAKWLATDKNRRKYPAFVFVPRCPPHTGWGGVTNTPSIASLAIEAIVSLDQSFSIDPQRRYISGVSRGGYGSWYMISKHPELFAAAVPVCGEGNPDQAPGMSSVSIWAFHGAKDMNVPVSGSRNMVSALKKAGGSPRYTEYPDAAHTIWEEVIKTPDLLNWLFAQKKVSPPKAAKI</sequence>
<feature type="transmembrane region" description="Helical" evidence="2">
    <location>
        <begin position="42"/>
        <end position="62"/>
    </location>
</feature>
<evidence type="ECO:0000313" key="4">
    <source>
        <dbReference type="Proteomes" id="UP000249016"/>
    </source>
</evidence>
<accession>A0A327NHY2</accession>
<feature type="transmembrane region" description="Helical" evidence="2">
    <location>
        <begin position="205"/>
        <end position="224"/>
    </location>
</feature>
<dbReference type="SUPFAM" id="SSF53474">
    <property type="entry name" value="alpha/beta-Hydrolases"/>
    <property type="match status" value="1"/>
</dbReference>
<protein>
    <submittedName>
        <fullName evidence="3">Peptidase</fullName>
    </submittedName>
</protein>
<keyword evidence="2" id="KW-1133">Transmembrane helix</keyword>
<dbReference type="InterPro" id="IPR050955">
    <property type="entry name" value="Plant_Biomass_Hydrol_Est"/>
</dbReference>
<dbReference type="PANTHER" id="PTHR43037:SF1">
    <property type="entry name" value="BLL1128 PROTEIN"/>
    <property type="match status" value="1"/>
</dbReference>
<feature type="transmembrane region" description="Helical" evidence="2">
    <location>
        <begin position="101"/>
        <end position="121"/>
    </location>
</feature>
<dbReference type="Proteomes" id="UP000249016">
    <property type="component" value="Unassembled WGS sequence"/>
</dbReference>
<comment type="caution">
    <text evidence="3">The sequence shown here is derived from an EMBL/GenBank/DDBJ whole genome shotgun (WGS) entry which is preliminary data.</text>
</comment>
<dbReference type="Pfam" id="PF00756">
    <property type="entry name" value="Esterase"/>
    <property type="match status" value="1"/>
</dbReference>
<dbReference type="PANTHER" id="PTHR43037">
    <property type="entry name" value="UNNAMED PRODUCT-RELATED"/>
    <property type="match status" value="1"/>
</dbReference>
<feature type="transmembrane region" description="Helical" evidence="2">
    <location>
        <begin position="133"/>
        <end position="152"/>
    </location>
</feature>
<keyword evidence="2" id="KW-0812">Transmembrane</keyword>
<evidence type="ECO:0000313" key="3">
    <source>
        <dbReference type="EMBL" id="RAI74425.1"/>
    </source>
</evidence>
<evidence type="ECO:0000256" key="1">
    <source>
        <dbReference type="ARBA" id="ARBA00022729"/>
    </source>
</evidence>
<dbReference type="OrthoDB" id="9764953at2"/>
<keyword evidence="4" id="KW-1185">Reference proteome</keyword>
<gene>
    <name evidence="3" type="ORF">HMF3257_09300</name>
</gene>
<feature type="transmembrane region" description="Helical" evidence="2">
    <location>
        <begin position="69"/>
        <end position="89"/>
    </location>
</feature>
<proteinExistence type="predicted"/>
<name>A0A327NHY2_9BACT</name>
<dbReference type="AlphaFoldDB" id="A0A327NHY2"/>
<dbReference type="RefSeq" id="WP_111341659.1">
    <property type="nucleotide sequence ID" value="NZ_QLII01000001.1"/>
</dbReference>
<dbReference type="EMBL" id="QLII01000001">
    <property type="protein sequence ID" value="RAI74425.1"/>
    <property type="molecule type" value="Genomic_DNA"/>
</dbReference>
<keyword evidence="1" id="KW-0732">Signal</keyword>
<dbReference type="InterPro" id="IPR000801">
    <property type="entry name" value="Esterase-like"/>
</dbReference>
<evidence type="ECO:0000256" key="2">
    <source>
        <dbReference type="SAM" id="Phobius"/>
    </source>
</evidence>